<sequence>MERDSTTSTREALEHGARRRSRLRTGVVIAGVSALVLGIAAGVGWFLVPPWLATVPGDPIASATTIVVTADEPTDGSTGTAAGSSAPASASVEVSAGWTPIGVGPFLPADSAVLVSPDGAYRARLEITDAGADSDATPGASTDHLDGLATAAWSRESLDSGCSVRYTTVQDGEDAVTVAVVSPPPGAPGDADARLVLTGSVSADAADLYRTVTADLVTSARFGDPDPDADAVGPTPASPSSQSPATGGSAP</sequence>
<evidence type="ECO:0000313" key="3">
    <source>
        <dbReference type="EMBL" id="ARJ04339.1"/>
    </source>
</evidence>
<dbReference type="AlphaFoldDB" id="A0A1X9LMK3"/>
<name>A0A1X9LMK3_9MICO</name>
<dbReference type="RefSeq" id="WP_085018357.1">
    <property type="nucleotide sequence ID" value="NZ_BMHD01000001.1"/>
</dbReference>
<accession>A0A1X9LMK3</accession>
<dbReference type="STRING" id="1619308.B5808_03165"/>
<keyword evidence="2" id="KW-0472">Membrane</keyword>
<feature type="compositionally biased region" description="Low complexity" evidence="1">
    <location>
        <begin position="230"/>
        <end position="251"/>
    </location>
</feature>
<feature type="transmembrane region" description="Helical" evidence="2">
    <location>
        <begin position="27"/>
        <end position="48"/>
    </location>
</feature>
<evidence type="ECO:0000313" key="4">
    <source>
        <dbReference type="Proteomes" id="UP000192775"/>
    </source>
</evidence>
<dbReference type="Proteomes" id="UP000192775">
    <property type="component" value="Chromosome"/>
</dbReference>
<feature type="region of interest" description="Disordered" evidence="1">
    <location>
        <begin position="219"/>
        <end position="251"/>
    </location>
</feature>
<keyword evidence="4" id="KW-1185">Reference proteome</keyword>
<proteinExistence type="predicted"/>
<evidence type="ECO:0000256" key="2">
    <source>
        <dbReference type="SAM" id="Phobius"/>
    </source>
</evidence>
<reference evidence="3 4" key="1">
    <citation type="submission" date="2017-04" db="EMBL/GenBank/DDBJ databases">
        <authorList>
            <person name="Afonso C.L."/>
            <person name="Miller P.J."/>
            <person name="Scott M.A."/>
            <person name="Spackman E."/>
            <person name="Goraichik I."/>
            <person name="Dimitrov K.M."/>
            <person name="Suarez D.L."/>
            <person name="Swayne D.E."/>
        </authorList>
    </citation>
    <scope>NUCLEOTIDE SEQUENCE [LARGE SCALE GENOMIC DNA]</scope>
    <source>
        <strain evidence="4">XA(T)</strain>
    </source>
</reference>
<keyword evidence="2" id="KW-1133">Transmembrane helix</keyword>
<dbReference type="EMBL" id="CP020715">
    <property type="protein sequence ID" value="ARJ04339.1"/>
    <property type="molecule type" value="Genomic_DNA"/>
</dbReference>
<evidence type="ECO:0000256" key="1">
    <source>
        <dbReference type="SAM" id="MobiDB-lite"/>
    </source>
</evidence>
<keyword evidence="2" id="KW-0812">Transmembrane</keyword>
<gene>
    <name evidence="3" type="ORF">B5808_03165</name>
</gene>
<dbReference type="KEGG" id="cphy:B5808_03165"/>
<protein>
    <submittedName>
        <fullName evidence="3">Uncharacterized protein</fullName>
    </submittedName>
</protein>
<organism evidence="3 4">
    <name type="scientific">Cnuibacter physcomitrellae</name>
    <dbReference type="NCBI Taxonomy" id="1619308"/>
    <lineage>
        <taxon>Bacteria</taxon>
        <taxon>Bacillati</taxon>
        <taxon>Actinomycetota</taxon>
        <taxon>Actinomycetes</taxon>
        <taxon>Micrococcales</taxon>
        <taxon>Microbacteriaceae</taxon>
        <taxon>Cnuibacter</taxon>
    </lineage>
</organism>